<feature type="transmembrane region" description="Helical" evidence="1">
    <location>
        <begin position="116"/>
        <end position="137"/>
    </location>
</feature>
<evidence type="ECO:0000313" key="2">
    <source>
        <dbReference type="EMBL" id="KAJ7768151.1"/>
    </source>
</evidence>
<accession>A0AAD7JPZ0</accession>
<keyword evidence="1" id="KW-0472">Membrane</keyword>
<evidence type="ECO:0000256" key="1">
    <source>
        <dbReference type="SAM" id="Phobius"/>
    </source>
</evidence>
<dbReference type="AlphaFoldDB" id="A0AAD7JPZ0"/>
<protein>
    <submittedName>
        <fullName evidence="2">Uncharacterized protein</fullName>
    </submittedName>
</protein>
<keyword evidence="1" id="KW-1133">Transmembrane helix</keyword>
<sequence length="245" mass="26809">MPFNTPTSQGSTVGALEIGTLVAIYLCGLVTGQVYVYFQRCSTDPWGLKILVCVIWALDSGHTVAISSSLYTLTITQHGDVDMLPRALGIVGPLSQGWFAYRLYKFGKKLPLPMICLCLSLVRVGGSIALSTIGLSLRGLPLSEFEARVGWLITAILTIGVSVDFILAVTLCYYLCQWRHGPFNRFVTQFMVWTLGATSRSIHTPFVSESATTETGSITMFGALALLITVMEVEHREARLTIFSE</sequence>
<keyword evidence="3" id="KW-1185">Reference proteome</keyword>
<proteinExistence type="predicted"/>
<feature type="transmembrane region" description="Helical" evidence="1">
    <location>
        <begin position="50"/>
        <end position="71"/>
    </location>
</feature>
<dbReference type="Proteomes" id="UP001215280">
    <property type="component" value="Unassembled WGS sequence"/>
</dbReference>
<keyword evidence="1" id="KW-0812">Transmembrane</keyword>
<organism evidence="2 3">
    <name type="scientific">Mycena maculata</name>
    <dbReference type="NCBI Taxonomy" id="230809"/>
    <lineage>
        <taxon>Eukaryota</taxon>
        <taxon>Fungi</taxon>
        <taxon>Dikarya</taxon>
        <taxon>Basidiomycota</taxon>
        <taxon>Agaricomycotina</taxon>
        <taxon>Agaricomycetes</taxon>
        <taxon>Agaricomycetidae</taxon>
        <taxon>Agaricales</taxon>
        <taxon>Marasmiineae</taxon>
        <taxon>Mycenaceae</taxon>
        <taxon>Mycena</taxon>
    </lineage>
</organism>
<feature type="transmembrane region" description="Helical" evidence="1">
    <location>
        <begin position="149"/>
        <end position="176"/>
    </location>
</feature>
<dbReference type="PANTHER" id="PTHR40465:SF1">
    <property type="entry name" value="DUF6534 DOMAIN-CONTAINING PROTEIN"/>
    <property type="match status" value="1"/>
</dbReference>
<gene>
    <name evidence="2" type="ORF">DFH07DRAFT_769364</name>
</gene>
<comment type="caution">
    <text evidence="2">The sequence shown here is derived from an EMBL/GenBank/DDBJ whole genome shotgun (WGS) entry which is preliminary data.</text>
</comment>
<evidence type="ECO:0000313" key="3">
    <source>
        <dbReference type="Proteomes" id="UP001215280"/>
    </source>
</evidence>
<feature type="transmembrane region" description="Helical" evidence="1">
    <location>
        <begin position="83"/>
        <end position="104"/>
    </location>
</feature>
<dbReference type="PANTHER" id="PTHR40465">
    <property type="entry name" value="CHROMOSOME 1, WHOLE GENOME SHOTGUN SEQUENCE"/>
    <property type="match status" value="1"/>
</dbReference>
<dbReference type="EMBL" id="JARJLG010000028">
    <property type="protein sequence ID" value="KAJ7768151.1"/>
    <property type="molecule type" value="Genomic_DNA"/>
</dbReference>
<reference evidence="2" key="1">
    <citation type="submission" date="2023-03" db="EMBL/GenBank/DDBJ databases">
        <title>Massive genome expansion in bonnet fungi (Mycena s.s.) driven by repeated elements and novel gene families across ecological guilds.</title>
        <authorList>
            <consortium name="Lawrence Berkeley National Laboratory"/>
            <person name="Harder C.B."/>
            <person name="Miyauchi S."/>
            <person name="Viragh M."/>
            <person name="Kuo A."/>
            <person name="Thoen E."/>
            <person name="Andreopoulos B."/>
            <person name="Lu D."/>
            <person name="Skrede I."/>
            <person name="Drula E."/>
            <person name="Henrissat B."/>
            <person name="Morin E."/>
            <person name="Kohler A."/>
            <person name="Barry K."/>
            <person name="LaButti K."/>
            <person name="Morin E."/>
            <person name="Salamov A."/>
            <person name="Lipzen A."/>
            <person name="Mereny Z."/>
            <person name="Hegedus B."/>
            <person name="Baldrian P."/>
            <person name="Stursova M."/>
            <person name="Weitz H."/>
            <person name="Taylor A."/>
            <person name="Grigoriev I.V."/>
            <person name="Nagy L.G."/>
            <person name="Martin F."/>
            <person name="Kauserud H."/>
        </authorList>
    </citation>
    <scope>NUCLEOTIDE SEQUENCE</scope>
    <source>
        <strain evidence="2">CBHHK188m</strain>
    </source>
</reference>
<feature type="transmembrane region" description="Helical" evidence="1">
    <location>
        <begin position="20"/>
        <end position="38"/>
    </location>
</feature>
<name>A0AAD7JPZ0_9AGAR</name>